<evidence type="ECO:0008006" key="3">
    <source>
        <dbReference type="Google" id="ProtNLM"/>
    </source>
</evidence>
<dbReference type="PANTHER" id="PTHR37841:SF1">
    <property type="entry name" value="DUF3298 DOMAIN-CONTAINING PROTEIN"/>
    <property type="match status" value="1"/>
</dbReference>
<dbReference type="InterPro" id="IPR032774">
    <property type="entry name" value="WG_beta_rep"/>
</dbReference>
<evidence type="ECO:0000313" key="1">
    <source>
        <dbReference type="EMBL" id="CAA9203085.1"/>
    </source>
</evidence>
<gene>
    <name evidence="1" type="ORF">FLA105534_04415</name>
</gene>
<reference evidence="1 2" key="1">
    <citation type="submission" date="2020-02" db="EMBL/GenBank/DDBJ databases">
        <authorList>
            <person name="Criscuolo A."/>
        </authorList>
    </citation>
    <scope>NUCLEOTIDE SEQUENCE [LARGE SCALE GENOMIC DNA]</scope>
    <source>
        <strain evidence="1">CIP105534</strain>
    </source>
</reference>
<dbReference type="RefSeq" id="WP_173972909.1">
    <property type="nucleotide sequence ID" value="NZ_CADCSU010000174.1"/>
</dbReference>
<evidence type="ECO:0000313" key="2">
    <source>
        <dbReference type="Proteomes" id="UP000479938"/>
    </source>
</evidence>
<accession>A0A6J4GW50</accession>
<name>A0A6J4GW50_9FLAO</name>
<sequence length="503" mass="58665">MKYFKFLLFLLPLVSLSQKKFDNLREQLVKSKTLGYEYVYAYENNYAVFRTFKGKMGLIDTTGNVVIKPTYEYIYNKEELKNLYEVGNTVNKKFKRGYIDRKGNIRIPLEYDDIFHLDKNLIRVSKNNKTGVVDTLNKIILPLKFDFIMDHGAIIYAQSNNIVDIFDFSGKQLTNYKAKDIDYFTDDRSIVTLQNNDTFIINNEGKSILDPIKNHRFEKVIDSDSYIILNTISNKKGLINSKGEYTIECKYDDITNHKSFFIVKDKNKFGLVTKNDAILKTVIYDGIYPVNYKEDNLFQNQLLAKKDNLEGIINPFLENDIIPIRYKDVDDFSDYYIVTTVENKNGLFSENGDRIISEDYEFYNVAPDKIFATKNNKKYLLTITGKTYSEIEIPVDEFAKNGPFSKGFAKSNFQIFKNGNKYGVISNKNEIVVACEYDAIKNIYSTSEFIVKKDNKYGVVKAKNEIKLEIKYDSYQIIKEYIRFDIKNPKTKKAYMINYSSDY</sequence>
<dbReference type="Proteomes" id="UP000479938">
    <property type="component" value="Unassembled WGS sequence"/>
</dbReference>
<dbReference type="Pfam" id="PF14903">
    <property type="entry name" value="WG_beta_rep"/>
    <property type="match status" value="5"/>
</dbReference>
<dbReference type="EMBL" id="CADCSU010000174">
    <property type="protein sequence ID" value="CAA9203085.1"/>
    <property type="molecule type" value="Genomic_DNA"/>
</dbReference>
<proteinExistence type="predicted"/>
<dbReference type="PANTHER" id="PTHR37841">
    <property type="entry name" value="GLR2918 PROTEIN"/>
    <property type="match status" value="1"/>
</dbReference>
<keyword evidence="2" id="KW-1185">Reference proteome</keyword>
<protein>
    <recommendedName>
        <fullName evidence="3">WG repeat-containing protein</fullName>
    </recommendedName>
</protein>
<organism evidence="1 2">
    <name type="scientific">Flavobacterium bizetiae</name>
    <dbReference type="NCBI Taxonomy" id="2704140"/>
    <lineage>
        <taxon>Bacteria</taxon>
        <taxon>Pseudomonadati</taxon>
        <taxon>Bacteroidota</taxon>
        <taxon>Flavobacteriia</taxon>
        <taxon>Flavobacteriales</taxon>
        <taxon>Flavobacteriaceae</taxon>
        <taxon>Flavobacterium</taxon>
    </lineage>
</organism>
<dbReference type="AlphaFoldDB" id="A0A6J4GW50"/>